<keyword evidence="3" id="KW-0813">Transport</keyword>
<dbReference type="GO" id="GO:0005886">
    <property type="term" value="C:plasma membrane"/>
    <property type="evidence" value="ECO:0007669"/>
    <property type="project" value="UniProtKB-SubCell"/>
</dbReference>
<evidence type="ECO:0000256" key="2">
    <source>
        <dbReference type="ARBA" id="ARBA00006434"/>
    </source>
</evidence>
<evidence type="ECO:0000256" key="10">
    <source>
        <dbReference type="ARBA" id="ARBA00023136"/>
    </source>
</evidence>
<dbReference type="AlphaFoldDB" id="A0A510XC76"/>
<evidence type="ECO:0000256" key="8">
    <source>
        <dbReference type="ARBA" id="ARBA00023053"/>
    </source>
</evidence>
<accession>A0A510XC76</accession>
<feature type="transmembrane region" description="Helical" evidence="14">
    <location>
        <begin position="43"/>
        <end position="62"/>
    </location>
</feature>
<evidence type="ECO:0000256" key="6">
    <source>
        <dbReference type="ARBA" id="ARBA00022847"/>
    </source>
</evidence>
<comment type="subcellular location">
    <subcellularLocation>
        <location evidence="1">Cell membrane</location>
        <topology evidence="1">Multi-pass membrane protein</topology>
    </subcellularLocation>
</comment>
<gene>
    <name evidence="15" type="ORF">HPA02_33250</name>
</gene>
<keyword evidence="6" id="KW-0769">Symport</keyword>
<dbReference type="GO" id="GO:0006814">
    <property type="term" value="P:sodium ion transport"/>
    <property type="evidence" value="ECO:0007669"/>
    <property type="project" value="UniProtKB-KW"/>
</dbReference>
<feature type="transmembrane region" description="Helical" evidence="14">
    <location>
        <begin position="6"/>
        <end position="22"/>
    </location>
</feature>
<dbReference type="InterPro" id="IPR050277">
    <property type="entry name" value="Sodium:Solute_Symporter"/>
</dbReference>
<keyword evidence="10 14" id="KW-0472">Membrane</keyword>
<dbReference type="InterPro" id="IPR001734">
    <property type="entry name" value="Na/solute_symporter"/>
</dbReference>
<feature type="transmembrane region" description="Helical" evidence="14">
    <location>
        <begin position="367"/>
        <end position="385"/>
    </location>
</feature>
<evidence type="ECO:0000256" key="13">
    <source>
        <dbReference type="RuleBase" id="RU362091"/>
    </source>
</evidence>
<evidence type="ECO:0000256" key="7">
    <source>
        <dbReference type="ARBA" id="ARBA00022989"/>
    </source>
</evidence>
<evidence type="ECO:0000256" key="5">
    <source>
        <dbReference type="ARBA" id="ARBA00022692"/>
    </source>
</evidence>
<comment type="catalytic activity">
    <reaction evidence="12">
        <text>L-proline(in) + Na(+)(in) = L-proline(out) + Na(+)(out)</text>
        <dbReference type="Rhea" id="RHEA:28967"/>
        <dbReference type="ChEBI" id="CHEBI:29101"/>
        <dbReference type="ChEBI" id="CHEBI:60039"/>
    </reaction>
</comment>
<feature type="transmembrane region" description="Helical" evidence="14">
    <location>
        <begin position="421"/>
        <end position="439"/>
    </location>
</feature>
<organism evidence="15 16">
    <name type="scientific">Bisbaumannia pacifica</name>
    <dbReference type="NCBI Taxonomy" id="77098"/>
    <lineage>
        <taxon>Bacteria</taxon>
        <taxon>Pseudomonadati</taxon>
        <taxon>Pseudomonadota</taxon>
        <taxon>Gammaproteobacteria</taxon>
        <taxon>Oceanospirillales</taxon>
        <taxon>Halomonadaceae</taxon>
        <taxon>Bisbaumannia</taxon>
    </lineage>
</organism>
<evidence type="ECO:0000256" key="11">
    <source>
        <dbReference type="ARBA" id="ARBA00023201"/>
    </source>
</evidence>
<dbReference type="PANTHER" id="PTHR48086:SF3">
    <property type="entry name" value="SODIUM_PROLINE SYMPORTER"/>
    <property type="match status" value="1"/>
</dbReference>
<keyword evidence="5 14" id="KW-0812">Transmembrane</keyword>
<evidence type="ECO:0000256" key="4">
    <source>
        <dbReference type="ARBA" id="ARBA00022475"/>
    </source>
</evidence>
<reference evidence="15 16" key="1">
    <citation type="submission" date="2019-07" db="EMBL/GenBank/DDBJ databases">
        <title>Whole genome shotgun sequence of Halomonas pacifica NBRC 102220.</title>
        <authorList>
            <person name="Hosoyama A."/>
            <person name="Uohara A."/>
            <person name="Ohji S."/>
            <person name="Ichikawa N."/>
        </authorList>
    </citation>
    <scope>NUCLEOTIDE SEQUENCE [LARGE SCALE GENOMIC DNA]</scope>
    <source>
        <strain evidence="15 16">NBRC 102220</strain>
    </source>
</reference>
<keyword evidence="4" id="KW-1003">Cell membrane</keyword>
<feature type="transmembrane region" description="Helical" evidence="14">
    <location>
        <begin position="315"/>
        <end position="332"/>
    </location>
</feature>
<evidence type="ECO:0000256" key="3">
    <source>
        <dbReference type="ARBA" id="ARBA00022448"/>
    </source>
</evidence>
<feature type="transmembrane region" description="Helical" evidence="14">
    <location>
        <begin position="123"/>
        <end position="142"/>
    </location>
</feature>
<keyword evidence="9" id="KW-0406">Ion transport</keyword>
<comment type="similarity">
    <text evidence="2 13">Belongs to the sodium:solute symporter (SSF) (TC 2.A.21) family.</text>
</comment>
<dbReference type="RefSeq" id="WP_146804362.1">
    <property type="nucleotide sequence ID" value="NZ_BJUK01000064.1"/>
</dbReference>
<feature type="transmembrane region" description="Helical" evidence="14">
    <location>
        <begin position="243"/>
        <end position="263"/>
    </location>
</feature>
<dbReference type="EMBL" id="BJUK01000064">
    <property type="protein sequence ID" value="GEK49042.1"/>
    <property type="molecule type" value="Genomic_DNA"/>
</dbReference>
<dbReference type="PANTHER" id="PTHR48086">
    <property type="entry name" value="SODIUM/PROLINE SYMPORTER-RELATED"/>
    <property type="match status" value="1"/>
</dbReference>
<protein>
    <submittedName>
        <fullName evidence="15">Sodium:proline symporter</fullName>
    </submittedName>
</protein>
<evidence type="ECO:0000256" key="1">
    <source>
        <dbReference type="ARBA" id="ARBA00004651"/>
    </source>
</evidence>
<proteinExistence type="inferred from homology"/>
<dbReference type="GO" id="GO:0015293">
    <property type="term" value="F:symporter activity"/>
    <property type="evidence" value="ECO:0007669"/>
    <property type="project" value="UniProtKB-KW"/>
</dbReference>
<dbReference type="Pfam" id="PF00474">
    <property type="entry name" value="SSF"/>
    <property type="match status" value="1"/>
</dbReference>
<keyword evidence="16" id="KW-1185">Reference proteome</keyword>
<comment type="caution">
    <text evidence="15">The sequence shown here is derived from an EMBL/GenBank/DDBJ whole genome shotgun (WGS) entry which is preliminary data.</text>
</comment>
<keyword evidence="8" id="KW-0915">Sodium</keyword>
<dbReference type="PROSITE" id="PS50283">
    <property type="entry name" value="NA_SOLUT_SYMP_3"/>
    <property type="match status" value="1"/>
</dbReference>
<sequence length="481" mass="51126">MLNWTLLLVSASAMFFLSWLSMRASGDKDESGFLVANNSLGPFVAAATIIATGYSGFVFMGAPGVAYQYGSFELYSNVFYTPAFLVATVFFAGFLRRKAQRMGSRTISEYIANSHSDGAAGRWLRAISAIIIVLLLSVFLVSQIRAIGLLMSGWLGVSSNTAALFVTLLVIGYTIFGGLRAVAWTDTVMIIGMVGASCAIAYVVFVQVGGGDLIASLHSIDPELANPSTGAPYGDSTLSSFLVLPYAFMWAAVLPYMSVRFLAIKKDVSMARVGIWVAIFGLLLNFTPLAGLYARAYFPDLGTPDLAMPTFIQDAFGPVMASVITLFILFAMKSTANSLMHTISTAISYDIRHALGVKSGFFSRMGFNRLMVIAVGVMAFFAMAYLPPVMVLWLGVLGNGTLMASLFGVSLCSTFWQGNSAGALASIVTGFATSAFVLLGTDWGWVQGPLLGCVVSAVTYVSVSLLTREPAGKVATESPLG</sequence>
<dbReference type="InterPro" id="IPR038377">
    <property type="entry name" value="Na/Glc_symporter_sf"/>
</dbReference>
<evidence type="ECO:0000256" key="14">
    <source>
        <dbReference type="SAM" id="Phobius"/>
    </source>
</evidence>
<evidence type="ECO:0000313" key="16">
    <source>
        <dbReference type="Proteomes" id="UP000321275"/>
    </source>
</evidence>
<evidence type="ECO:0000256" key="12">
    <source>
        <dbReference type="ARBA" id="ARBA00033708"/>
    </source>
</evidence>
<feature type="transmembrane region" description="Helical" evidence="14">
    <location>
        <begin position="445"/>
        <end position="466"/>
    </location>
</feature>
<dbReference type="Proteomes" id="UP000321275">
    <property type="component" value="Unassembled WGS sequence"/>
</dbReference>
<feature type="transmembrane region" description="Helical" evidence="14">
    <location>
        <begin position="188"/>
        <end position="208"/>
    </location>
</feature>
<feature type="transmembrane region" description="Helical" evidence="14">
    <location>
        <begin position="275"/>
        <end position="295"/>
    </location>
</feature>
<dbReference type="OrthoDB" id="9814523at2"/>
<keyword evidence="11" id="KW-0739">Sodium transport</keyword>
<feature type="transmembrane region" description="Helical" evidence="14">
    <location>
        <begin position="154"/>
        <end position="176"/>
    </location>
</feature>
<name>A0A510XC76_9GAMM</name>
<evidence type="ECO:0000256" key="9">
    <source>
        <dbReference type="ARBA" id="ARBA00023065"/>
    </source>
</evidence>
<feature type="transmembrane region" description="Helical" evidence="14">
    <location>
        <begin position="391"/>
        <end position="409"/>
    </location>
</feature>
<keyword evidence="7 14" id="KW-1133">Transmembrane helix</keyword>
<dbReference type="Gene3D" id="1.20.1730.10">
    <property type="entry name" value="Sodium/glucose cotransporter"/>
    <property type="match status" value="1"/>
</dbReference>
<evidence type="ECO:0000313" key="15">
    <source>
        <dbReference type="EMBL" id="GEK49042.1"/>
    </source>
</evidence>
<feature type="transmembrane region" description="Helical" evidence="14">
    <location>
        <begin position="74"/>
        <end position="95"/>
    </location>
</feature>